<reference evidence="7" key="1">
    <citation type="submission" date="2016-10" db="EMBL/GenBank/DDBJ databases">
        <authorList>
            <person name="Varghese N."/>
            <person name="Submissions S."/>
        </authorList>
    </citation>
    <scope>NUCLEOTIDE SEQUENCE [LARGE SCALE GENOMIC DNA]</scope>
    <source>
        <strain evidence="7">DSM 20524</strain>
    </source>
</reference>
<keyword evidence="3" id="KW-0804">Transcription</keyword>
<organism evidence="6 7">
    <name type="scientific">Corynebacterium cystitidis DSM 20524</name>
    <dbReference type="NCBI Taxonomy" id="1121357"/>
    <lineage>
        <taxon>Bacteria</taxon>
        <taxon>Bacillati</taxon>
        <taxon>Actinomycetota</taxon>
        <taxon>Actinomycetes</taxon>
        <taxon>Mycobacteriales</taxon>
        <taxon>Corynebacteriaceae</taxon>
        <taxon>Corynebacterium</taxon>
    </lineage>
</organism>
<dbReference type="AlphaFoldDB" id="A0A1H9WGS6"/>
<keyword evidence="7" id="KW-1185">Reference proteome</keyword>
<evidence type="ECO:0000313" key="6">
    <source>
        <dbReference type="EMBL" id="SES33044.1"/>
    </source>
</evidence>
<dbReference type="GO" id="GO:0003700">
    <property type="term" value="F:DNA-binding transcription factor activity"/>
    <property type="evidence" value="ECO:0007669"/>
    <property type="project" value="TreeGrafter"/>
</dbReference>
<dbReference type="InterPro" id="IPR050109">
    <property type="entry name" value="HTH-type_TetR-like_transc_reg"/>
</dbReference>
<evidence type="ECO:0000256" key="2">
    <source>
        <dbReference type="ARBA" id="ARBA00023125"/>
    </source>
</evidence>
<sequence>MPAAREEKKAETRARLMRETVKLVLIHGTEGTTVADVASAVGVSARTFHNYFPSREAALEEFVTIRAAAFKEELEKAPANNSLLDTVEAIVLDSFCGTDNHSVDNIVSAFRISTALESLHGARTCTKCFPTLDSPEATIALYGLLAIAWAAVDAYQQLPEPRAPADGEQLLRDAFNTARRLANVHV</sequence>
<dbReference type="Pfam" id="PF00440">
    <property type="entry name" value="TetR_N"/>
    <property type="match status" value="1"/>
</dbReference>
<dbReference type="GO" id="GO:0000976">
    <property type="term" value="F:transcription cis-regulatory region binding"/>
    <property type="evidence" value="ECO:0007669"/>
    <property type="project" value="TreeGrafter"/>
</dbReference>
<evidence type="ECO:0000256" key="1">
    <source>
        <dbReference type="ARBA" id="ARBA00023015"/>
    </source>
</evidence>
<dbReference type="Proteomes" id="UP000198929">
    <property type="component" value="Unassembled WGS sequence"/>
</dbReference>
<keyword evidence="1" id="KW-0805">Transcription regulation</keyword>
<evidence type="ECO:0000313" key="7">
    <source>
        <dbReference type="Proteomes" id="UP000198929"/>
    </source>
</evidence>
<dbReference type="STRING" id="1121357.SAMN05661109_02723"/>
<evidence type="ECO:0000259" key="5">
    <source>
        <dbReference type="PROSITE" id="PS50977"/>
    </source>
</evidence>
<gene>
    <name evidence="6" type="ORF">SAMN05661109_02723</name>
</gene>
<dbReference type="PANTHER" id="PTHR30055:SF238">
    <property type="entry name" value="MYCOFACTOCIN BIOSYNTHESIS TRANSCRIPTIONAL REGULATOR MFTR-RELATED"/>
    <property type="match status" value="1"/>
</dbReference>
<name>A0A1H9WGS6_9CORY</name>
<dbReference type="EMBL" id="FOGQ01000022">
    <property type="protein sequence ID" value="SES33044.1"/>
    <property type="molecule type" value="Genomic_DNA"/>
</dbReference>
<proteinExistence type="predicted"/>
<dbReference type="RefSeq" id="WP_092261011.1">
    <property type="nucleotide sequence ID" value="NZ_CP047199.1"/>
</dbReference>
<accession>A0A1H9WGS6</accession>
<protein>
    <submittedName>
        <fullName evidence="6">Transcriptional regulator, TetR family</fullName>
    </submittedName>
</protein>
<dbReference type="InterPro" id="IPR001647">
    <property type="entry name" value="HTH_TetR"/>
</dbReference>
<dbReference type="PANTHER" id="PTHR30055">
    <property type="entry name" value="HTH-TYPE TRANSCRIPTIONAL REGULATOR RUTR"/>
    <property type="match status" value="1"/>
</dbReference>
<dbReference type="PROSITE" id="PS50977">
    <property type="entry name" value="HTH_TETR_2"/>
    <property type="match status" value="1"/>
</dbReference>
<feature type="DNA-binding region" description="H-T-H motif" evidence="4">
    <location>
        <begin position="33"/>
        <end position="52"/>
    </location>
</feature>
<dbReference type="Gene3D" id="1.10.357.10">
    <property type="entry name" value="Tetracycline Repressor, domain 2"/>
    <property type="match status" value="1"/>
</dbReference>
<feature type="domain" description="HTH tetR-type" evidence="5">
    <location>
        <begin position="10"/>
        <end position="70"/>
    </location>
</feature>
<dbReference type="SUPFAM" id="SSF46689">
    <property type="entry name" value="Homeodomain-like"/>
    <property type="match status" value="1"/>
</dbReference>
<dbReference type="InterPro" id="IPR009057">
    <property type="entry name" value="Homeodomain-like_sf"/>
</dbReference>
<evidence type="ECO:0000256" key="4">
    <source>
        <dbReference type="PROSITE-ProRule" id="PRU00335"/>
    </source>
</evidence>
<evidence type="ECO:0000256" key="3">
    <source>
        <dbReference type="ARBA" id="ARBA00023163"/>
    </source>
</evidence>
<keyword evidence="2 4" id="KW-0238">DNA-binding</keyword>